<protein>
    <submittedName>
        <fullName evidence="1">28230_t:CDS:1</fullName>
    </submittedName>
</protein>
<keyword evidence="2" id="KW-1185">Reference proteome</keyword>
<proteinExistence type="predicted"/>
<accession>A0A9N9K4G6</accession>
<sequence length="46" mass="5102">FEELETLADSFFYENTALSSLVSNKIGDEGIKAFAKILEDVKAFAE</sequence>
<evidence type="ECO:0000313" key="1">
    <source>
        <dbReference type="EMBL" id="CAG8806661.1"/>
    </source>
</evidence>
<reference evidence="1" key="1">
    <citation type="submission" date="2021-06" db="EMBL/GenBank/DDBJ databases">
        <authorList>
            <person name="Kallberg Y."/>
            <person name="Tangrot J."/>
            <person name="Rosling A."/>
        </authorList>
    </citation>
    <scope>NUCLEOTIDE SEQUENCE</scope>
    <source>
        <strain evidence="1">MA453B</strain>
    </source>
</reference>
<feature type="non-terminal residue" evidence="1">
    <location>
        <position position="1"/>
    </location>
</feature>
<organism evidence="1 2">
    <name type="scientific">Dentiscutata erythropus</name>
    <dbReference type="NCBI Taxonomy" id="1348616"/>
    <lineage>
        <taxon>Eukaryota</taxon>
        <taxon>Fungi</taxon>
        <taxon>Fungi incertae sedis</taxon>
        <taxon>Mucoromycota</taxon>
        <taxon>Glomeromycotina</taxon>
        <taxon>Glomeromycetes</taxon>
        <taxon>Diversisporales</taxon>
        <taxon>Gigasporaceae</taxon>
        <taxon>Dentiscutata</taxon>
    </lineage>
</organism>
<name>A0A9N9K4G6_9GLOM</name>
<evidence type="ECO:0000313" key="2">
    <source>
        <dbReference type="Proteomes" id="UP000789405"/>
    </source>
</evidence>
<dbReference type="AlphaFoldDB" id="A0A9N9K4G6"/>
<dbReference type="EMBL" id="CAJVPY010041522">
    <property type="protein sequence ID" value="CAG8806661.1"/>
    <property type="molecule type" value="Genomic_DNA"/>
</dbReference>
<dbReference type="Proteomes" id="UP000789405">
    <property type="component" value="Unassembled WGS sequence"/>
</dbReference>
<feature type="non-terminal residue" evidence="1">
    <location>
        <position position="46"/>
    </location>
</feature>
<comment type="caution">
    <text evidence="1">The sequence shown here is derived from an EMBL/GenBank/DDBJ whole genome shotgun (WGS) entry which is preliminary data.</text>
</comment>
<gene>
    <name evidence="1" type="ORF">DERYTH_LOCUS24516</name>
</gene>